<comment type="function">
    <text evidence="1">Required for the efficient initiation of filament assembly.</text>
</comment>
<dbReference type="AlphaFoldDB" id="A0A024HHD6"/>
<reference evidence="4 5" key="2">
    <citation type="submission" date="2014-05" db="EMBL/GenBank/DDBJ databases">
        <title>Genome sequence of the 3-chlorobenzoate degrading bacterium Pseudomonas knackmussii B13 shows multiple evidence for horizontal gene transfer.</title>
        <authorList>
            <person name="Miyazaki R."/>
            <person name="Bertelli C."/>
            <person name="Falquet L."/>
            <person name="Robinson-Rechavi M."/>
            <person name="Gharib W."/>
            <person name="Roy S."/>
            <person name="Van der Meer J.R."/>
        </authorList>
    </citation>
    <scope>NUCLEOTIDE SEQUENCE [LARGE SCALE GENOMIC DNA]</scope>
    <source>
        <strain evidence="4 5">B13</strain>
    </source>
</reference>
<dbReference type="Proteomes" id="UP000025241">
    <property type="component" value="Chromosome I"/>
</dbReference>
<sequence>MSEKRARLLQLIEADIRLDRADYLYLRAALLELHDQLMARDSEAISRGNRRIEELVASVRERAERRTKVLQAFGLHIDRAGMQRLLEHFPGAGREALQRDWQQLGEQVEECRLLNERNGRLLAMHHEILGQLLGEQGGHGVYSPAY</sequence>
<protein>
    <recommendedName>
        <fullName evidence="6">FlgN family protein</fullName>
    </recommendedName>
</protein>
<name>A0A024HHD6_PSEKB</name>
<dbReference type="SUPFAM" id="SSF140566">
    <property type="entry name" value="FlgN-like"/>
    <property type="match status" value="1"/>
</dbReference>
<dbReference type="STRING" id="1301098.PKB_2521"/>
<accession>A0A024HHD6</accession>
<dbReference type="InterPro" id="IPR007809">
    <property type="entry name" value="FlgN-like"/>
</dbReference>
<dbReference type="eggNOG" id="ENOG503317E">
    <property type="taxonomic scope" value="Bacteria"/>
</dbReference>
<dbReference type="PATRIC" id="fig|1301098.3.peg.2528"/>
<keyword evidence="5" id="KW-1185">Reference proteome</keyword>
<dbReference type="HOGENOM" id="CLU_143532_0_0_6"/>
<dbReference type="KEGG" id="pkc:PKB_2521"/>
<evidence type="ECO:0000256" key="2">
    <source>
        <dbReference type="ARBA" id="ARBA00007703"/>
    </source>
</evidence>
<evidence type="ECO:0008006" key="6">
    <source>
        <dbReference type="Google" id="ProtNLM"/>
    </source>
</evidence>
<dbReference type="InterPro" id="IPR036679">
    <property type="entry name" value="FlgN-like_sf"/>
</dbReference>
<dbReference type="RefSeq" id="WP_043252140.1">
    <property type="nucleotide sequence ID" value="NZ_HG322950.1"/>
</dbReference>
<reference evidence="4 5" key="1">
    <citation type="submission" date="2013-03" db="EMBL/GenBank/DDBJ databases">
        <authorList>
            <person name="Linke B."/>
        </authorList>
    </citation>
    <scope>NUCLEOTIDE SEQUENCE [LARGE SCALE GENOMIC DNA]</scope>
    <source>
        <strain evidence="4 5">B13</strain>
    </source>
</reference>
<keyword evidence="3" id="KW-1005">Bacterial flagellum biogenesis</keyword>
<comment type="similarity">
    <text evidence="2">Belongs to the FlgN family.</text>
</comment>
<dbReference type="GO" id="GO:0044780">
    <property type="term" value="P:bacterial-type flagellum assembly"/>
    <property type="evidence" value="ECO:0007669"/>
    <property type="project" value="InterPro"/>
</dbReference>
<gene>
    <name evidence="4" type="ORF">PKB_2521</name>
</gene>
<evidence type="ECO:0000256" key="1">
    <source>
        <dbReference type="ARBA" id="ARBA00002397"/>
    </source>
</evidence>
<organism evidence="4 5">
    <name type="scientific">Pseudomonas knackmussii (strain DSM 6978 / CCUG 54928 / LMG 23759 / B13)</name>
    <dbReference type="NCBI Taxonomy" id="1301098"/>
    <lineage>
        <taxon>Bacteria</taxon>
        <taxon>Pseudomonadati</taxon>
        <taxon>Pseudomonadota</taxon>
        <taxon>Gammaproteobacteria</taxon>
        <taxon>Pseudomonadales</taxon>
        <taxon>Pseudomonadaceae</taxon>
        <taxon>Pseudomonas</taxon>
    </lineage>
</organism>
<evidence type="ECO:0000256" key="3">
    <source>
        <dbReference type="ARBA" id="ARBA00022795"/>
    </source>
</evidence>
<dbReference type="Gene3D" id="1.20.58.300">
    <property type="entry name" value="FlgN-like"/>
    <property type="match status" value="1"/>
</dbReference>
<dbReference type="OrthoDB" id="5600584at2"/>
<evidence type="ECO:0000313" key="4">
    <source>
        <dbReference type="EMBL" id="CDF83868.1"/>
    </source>
</evidence>
<evidence type="ECO:0000313" key="5">
    <source>
        <dbReference type="Proteomes" id="UP000025241"/>
    </source>
</evidence>
<proteinExistence type="inferred from homology"/>
<dbReference type="EMBL" id="HG322950">
    <property type="protein sequence ID" value="CDF83868.1"/>
    <property type="molecule type" value="Genomic_DNA"/>
</dbReference>
<dbReference type="Pfam" id="PF05130">
    <property type="entry name" value="FlgN"/>
    <property type="match status" value="1"/>
</dbReference>